<evidence type="ECO:0000256" key="1">
    <source>
        <dbReference type="ARBA" id="ARBA00004442"/>
    </source>
</evidence>
<comment type="subcellular location">
    <subcellularLocation>
        <location evidence="1">Cell outer membrane</location>
    </subcellularLocation>
</comment>
<dbReference type="RefSeq" id="WP_105213855.1">
    <property type="nucleotide sequence ID" value="NZ_CP027062.1"/>
</dbReference>
<dbReference type="Gene3D" id="2.170.130.10">
    <property type="entry name" value="TonB-dependent receptor, plug domain"/>
    <property type="match status" value="1"/>
</dbReference>
<keyword evidence="2" id="KW-0472">Membrane</keyword>
<protein>
    <submittedName>
        <fullName evidence="6">TonB-dependent receptor</fullName>
    </submittedName>
</protein>
<feature type="domain" description="TonB-dependent receptor plug" evidence="5">
    <location>
        <begin position="143"/>
        <end position="221"/>
    </location>
</feature>
<dbReference type="AlphaFoldDB" id="A0A2S0HSI7"/>
<evidence type="ECO:0000259" key="5">
    <source>
        <dbReference type="Pfam" id="PF07715"/>
    </source>
</evidence>
<dbReference type="GO" id="GO:0009279">
    <property type="term" value="C:cell outer membrane"/>
    <property type="evidence" value="ECO:0007669"/>
    <property type="project" value="UniProtKB-SubCell"/>
</dbReference>
<dbReference type="Pfam" id="PF07715">
    <property type="entry name" value="Plug"/>
    <property type="match status" value="1"/>
</dbReference>
<dbReference type="OrthoDB" id="1075473at2"/>
<evidence type="ECO:0000313" key="6">
    <source>
        <dbReference type="EMBL" id="AVI49661.1"/>
    </source>
</evidence>
<evidence type="ECO:0000256" key="3">
    <source>
        <dbReference type="ARBA" id="ARBA00023237"/>
    </source>
</evidence>
<keyword evidence="4" id="KW-0732">Signal</keyword>
<feature type="chain" id="PRO_5015714073" evidence="4">
    <location>
        <begin position="27"/>
        <end position="724"/>
    </location>
</feature>
<accession>A0A2S0HSI7</accession>
<keyword evidence="6" id="KW-0675">Receptor</keyword>
<dbReference type="Gene3D" id="2.60.40.1120">
    <property type="entry name" value="Carboxypeptidase-like, regulatory domain"/>
    <property type="match status" value="1"/>
</dbReference>
<dbReference type="Proteomes" id="UP000238442">
    <property type="component" value="Chromosome"/>
</dbReference>
<dbReference type="Pfam" id="PF13715">
    <property type="entry name" value="CarbopepD_reg_2"/>
    <property type="match status" value="1"/>
</dbReference>
<keyword evidence="7" id="KW-1185">Reference proteome</keyword>
<feature type="signal peptide" evidence="4">
    <location>
        <begin position="1"/>
        <end position="26"/>
    </location>
</feature>
<evidence type="ECO:0000256" key="4">
    <source>
        <dbReference type="SAM" id="SignalP"/>
    </source>
</evidence>
<dbReference type="SUPFAM" id="SSF56935">
    <property type="entry name" value="Porins"/>
    <property type="match status" value="1"/>
</dbReference>
<dbReference type="EMBL" id="CP027062">
    <property type="protein sequence ID" value="AVI49661.1"/>
    <property type="molecule type" value="Genomic_DNA"/>
</dbReference>
<sequence>MKRTILQLPSLLIVFIFLIAAQSGVAQTTIDGIVTERNGTPIEGANVYLEGTYDGVTTDAGGKFSFQTSETGVQTLIASYLSFESFMMAADVSQMTNLNIRLREDVNSLETVVISAGTLEASDNSKVSVLKPLDVVTTASALGDFVGALQTLPGTTTVAEDGRLFVRGGDAGETQIFIDGIRVFTPYTPTTNNIPTRGRYSPFLFDGITFSTGGYSAEYGQALSSVLLLNTIDEPDQEKTDIALMSVGGGVGNTQKWENSSLSFNTSYINLAPYIAAFPDRNDWEKPFEALAGETVFRNKFKSGLLKVYAAFDTSNFELTQEDINLPEGLRFKLKNYNFYTNAGYAGDLNNSWKFQVGGSFTRAQNNITVQGDDIDNTENSAHFKVRFRKRFSNRFKLNFGVEQFLTDYVEEFNSDFATARYGFNNGISAAFAETDLIFSRKFAVKIGARGEYSELFDEFTFSPRTSVAYKTGKNSQISVAYGDFYQQPLNDVLKFNQDLEARKTQHYILNYQYVAENRILRAEAYRKEYSNLVTFNNEFPGFESNFANNGDGFAQGFDFFWRDNKSIKNVDYWLSYSFLDTERMYRDYPVSATPSFANKHNLNTVVKWWINDWKSQIGFSHTYSSGRTYTNPNRPGFLQEKTKAYNSVSFNWAYLISQQKILYFSVNNVFGFNNINGYQYASTADANGNFNRRALTPAADQFFFIGFFWTISEDGSDNQLDNL</sequence>
<dbReference type="InterPro" id="IPR012910">
    <property type="entry name" value="Plug_dom"/>
</dbReference>
<keyword evidence="3" id="KW-0998">Cell outer membrane</keyword>
<name>A0A2S0HSI7_9FLAO</name>
<proteinExistence type="predicted"/>
<dbReference type="Gene3D" id="2.40.170.20">
    <property type="entry name" value="TonB-dependent receptor, beta-barrel domain"/>
    <property type="match status" value="1"/>
</dbReference>
<reference evidence="6 7" key="1">
    <citation type="submission" date="2018-02" db="EMBL/GenBank/DDBJ databases">
        <title>Genomic analysis of the strain RR4-38 isolated from a seawater recirculating aquaculture system.</title>
        <authorList>
            <person name="Kim Y.-S."/>
            <person name="Jang Y.H."/>
            <person name="Kim K.-H."/>
        </authorList>
    </citation>
    <scope>NUCLEOTIDE SEQUENCE [LARGE SCALE GENOMIC DNA]</scope>
    <source>
        <strain evidence="6 7">RR4-38</strain>
    </source>
</reference>
<dbReference type="InterPro" id="IPR008969">
    <property type="entry name" value="CarboxyPept-like_regulatory"/>
</dbReference>
<dbReference type="InterPro" id="IPR037066">
    <property type="entry name" value="Plug_dom_sf"/>
</dbReference>
<evidence type="ECO:0000313" key="7">
    <source>
        <dbReference type="Proteomes" id="UP000238442"/>
    </source>
</evidence>
<dbReference type="KEGG" id="aue:C5O00_00175"/>
<dbReference type="SUPFAM" id="SSF49464">
    <property type="entry name" value="Carboxypeptidase regulatory domain-like"/>
    <property type="match status" value="1"/>
</dbReference>
<gene>
    <name evidence="6" type="ORF">C5O00_00175</name>
</gene>
<evidence type="ECO:0000256" key="2">
    <source>
        <dbReference type="ARBA" id="ARBA00023136"/>
    </source>
</evidence>
<organism evidence="6 7">
    <name type="scientific">Pukyongia salina</name>
    <dbReference type="NCBI Taxonomy" id="2094025"/>
    <lineage>
        <taxon>Bacteria</taxon>
        <taxon>Pseudomonadati</taxon>
        <taxon>Bacteroidota</taxon>
        <taxon>Flavobacteriia</taxon>
        <taxon>Flavobacteriales</taxon>
        <taxon>Flavobacteriaceae</taxon>
        <taxon>Pukyongia</taxon>
    </lineage>
</organism>
<dbReference type="InterPro" id="IPR036942">
    <property type="entry name" value="Beta-barrel_TonB_sf"/>
</dbReference>